<evidence type="ECO:0000259" key="4">
    <source>
        <dbReference type="PROSITE" id="PS50949"/>
    </source>
</evidence>
<dbReference type="Gene3D" id="1.10.10.10">
    <property type="entry name" value="Winged helix-like DNA-binding domain superfamily/Winged helix DNA-binding domain"/>
    <property type="match status" value="1"/>
</dbReference>
<dbReference type="CDD" id="cd07377">
    <property type="entry name" value="WHTH_GntR"/>
    <property type="match status" value="1"/>
</dbReference>
<dbReference type="EMBL" id="BSOS01000061">
    <property type="protein sequence ID" value="GLR67172.1"/>
    <property type="molecule type" value="Genomic_DNA"/>
</dbReference>
<evidence type="ECO:0000313" key="5">
    <source>
        <dbReference type="EMBL" id="GLR67172.1"/>
    </source>
</evidence>
<dbReference type="PANTHER" id="PTHR43537:SF5">
    <property type="entry name" value="UXU OPERON TRANSCRIPTIONAL REGULATOR"/>
    <property type="match status" value="1"/>
</dbReference>
<dbReference type="InterPro" id="IPR000524">
    <property type="entry name" value="Tscrpt_reg_HTH_GntR"/>
</dbReference>
<dbReference type="InterPro" id="IPR008920">
    <property type="entry name" value="TF_FadR/GntR_C"/>
</dbReference>
<dbReference type="InterPro" id="IPR011711">
    <property type="entry name" value="GntR_C"/>
</dbReference>
<dbReference type="InterPro" id="IPR036388">
    <property type="entry name" value="WH-like_DNA-bd_sf"/>
</dbReference>
<dbReference type="SUPFAM" id="SSF46785">
    <property type="entry name" value="Winged helix' DNA-binding domain"/>
    <property type="match status" value="1"/>
</dbReference>
<proteinExistence type="predicted"/>
<name>A0ABQ6A672_9PROT</name>
<dbReference type="PANTHER" id="PTHR43537">
    <property type="entry name" value="TRANSCRIPTIONAL REGULATOR, GNTR FAMILY"/>
    <property type="match status" value="1"/>
</dbReference>
<feature type="domain" description="HTH gntR-type" evidence="4">
    <location>
        <begin position="22"/>
        <end position="90"/>
    </location>
</feature>
<gene>
    <name evidence="5" type="ORF">GCM10010909_18530</name>
</gene>
<organism evidence="5 6">
    <name type="scientific">Acidocella aquatica</name>
    <dbReference type="NCBI Taxonomy" id="1922313"/>
    <lineage>
        <taxon>Bacteria</taxon>
        <taxon>Pseudomonadati</taxon>
        <taxon>Pseudomonadota</taxon>
        <taxon>Alphaproteobacteria</taxon>
        <taxon>Acetobacterales</taxon>
        <taxon>Acidocellaceae</taxon>
        <taxon>Acidocella</taxon>
    </lineage>
</organism>
<evidence type="ECO:0000313" key="6">
    <source>
        <dbReference type="Proteomes" id="UP001156641"/>
    </source>
</evidence>
<dbReference type="Pfam" id="PF07729">
    <property type="entry name" value="FCD"/>
    <property type="match status" value="1"/>
</dbReference>
<dbReference type="SMART" id="SM00895">
    <property type="entry name" value="FCD"/>
    <property type="match status" value="1"/>
</dbReference>
<evidence type="ECO:0000256" key="3">
    <source>
        <dbReference type="ARBA" id="ARBA00023163"/>
    </source>
</evidence>
<dbReference type="Pfam" id="PF00392">
    <property type="entry name" value="GntR"/>
    <property type="match status" value="1"/>
</dbReference>
<protein>
    <submittedName>
        <fullName evidence="5">GntR family transcriptional regulator</fullName>
    </submittedName>
</protein>
<dbReference type="PROSITE" id="PS50949">
    <property type="entry name" value="HTH_GNTR"/>
    <property type="match status" value="1"/>
</dbReference>
<dbReference type="Gene3D" id="1.20.120.530">
    <property type="entry name" value="GntR ligand-binding domain-like"/>
    <property type="match status" value="1"/>
</dbReference>
<comment type="caution">
    <text evidence="5">The sequence shown here is derived from an EMBL/GenBank/DDBJ whole genome shotgun (WGS) entry which is preliminary data.</text>
</comment>
<dbReference type="PRINTS" id="PR00035">
    <property type="entry name" value="HTHGNTR"/>
</dbReference>
<sequence length="244" mass="26492">MTTPLATTRPEPPGFGPLRRSARLADQLYEQIVGQIVGGVLPEGERLPAEARLCEMFGVSRPVVREAIFRLQADGLVMTRHGAGTYVVKRPRDEFLRLAPIGAMADLMRCYELRIALEGEAAALAAQRQTSETMAEIEAALAELDNVVAAQQVGVDADQHFHAAIARATQNGLFIQSLDALSAHIFAGMHVARSLSLSSPERLRVVQGEHRAIVAAIRAHDPEAARTAMRRHIDNARNRILAGA</sequence>
<dbReference type="SMART" id="SM00345">
    <property type="entry name" value="HTH_GNTR"/>
    <property type="match status" value="1"/>
</dbReference>
<evidence type="ECO:0000256" key="1">
    <source>
        <dbReference type="ARBA" id="ARBA00023015"/>
    </source>
</evidence>
<keyword evidence="1" id="KW-0805">Transcription regulation</keyword>
<keyword evidence="2" id="KW-0238">DNA-binding</keyword>
<dbReference type="Proteomes" id="UP001156641">
    <property type="component" value="Unassembled WGS sequence"/>
</dbReference>
<accession>A0ABQ6A672</accession>
<keyword evidence="3" id="KW-0804">Transcription</keyword>
<evidence type="ECO:0000256" key="2">
    <source>
        <dbReference type="ARBA" id="ARBA00023125"/>
    </source>
</evidence>
<dbReference type="SUPFAM" id="SSF48008">
    <property type="entry name" value="GntR ligand-binding domain-like"/>
    <property type="match status" value="1"/>
</dbReference>
<dbReference type="InterPro" id="IPR036390">
    <property type="entry name" value="WH_DNA-bd_sf"/>
</dbReference>
<reference evidence="6" key="1">
    <citation type="journal article" date="2019" name="Int. J. Syst. Evol. Microbiol.">
        <title>The Global Catalogue of Microorganisms (GCM) 10K type strain sequencing project: providing services to taxonomists for standard genome sequencing and annotation.</title>
        <authorList>
            <consortium name="The Broad Institute Genomics Platform"/>
            <consortium name="The Broad Institute Genome Sequencing Center for Infectious Disease"/>
            <person name="Wu L."/>
            <person name="Ma J."/>
        </authorList>
    </citation>
    <scope>NUCLEOTIDE SEQUENCE [LARGE SCALE GENOMIC DNA]</scope>
    <source>
        <strain evidence="6">NBRC 112502</strain>
    </source>
</reference>
<dbReference type="RefSeq" id="WP_284257900.1">
    <property type="nucleotide sequence ID" value="NZ_BSOS01000061.1"/>
</dbReference>
<keyword evidence="6" id="KW-1185">Reference proteome</keyword>